<dbReference type="CDD" id="cd00033">
    <property type="entry name" value="CCP"/>
    <property type="match status" value="6"/>
</dbReference>
<dbReference type="SUPFAM" id="SSF57535">
    <property type="entry name" value="Complement control module/SCR domain"/>
    <property type="match status" value="9"/>
</dbReference>
<dbReference type="OrthoDB" id="9984531at2759"/>
<feature type="domain" description="Sushi" evidence="6">
    <location>
        <begin position="34"/>
        <end position="100"/>
    </location>
</feature>
<dbReference type="PANTHER" id="PTHR45785:SF3">
    <property type="entry name" value="COAGULATION FACTOR XIII B CHAIN"/>
    <property type="match status" value="1"/>
</dbReference>
<dbReference type="Proteomes" id="UP000695026">
    <property type="component" value="Unplaced"/>
</dbReference>
<dbReference type="AlphaFoldDB" id="A0A9F5J3B6"/>
<keyword evidence="2 5" id="KW-0732">Signal</keyword>
<dbReference type="InterPro" id="IPR000436">
    <property type="entry name" value="Sushi_SCR_CCP_dom"/>
</dbReference>
<dbReference type="InterPro" id="IPR051503">
    <property type="entry name" value="ComplSys_Reg/VirEntry_Med"/>
</dbReference>
<comment type="caution">
    <text evidence="4">Lacks conserved residue(s) required for the propagation of feature annotation.</text>
</comment>
<feature type="domain" description="Sushi" evidence="6">
    <location>
        <begin position="366"/>
        <end position="426"/>
    </location>
</feature>
<feature type="chain" id="PRO_5039938314" evidence="5">
    <location>
        <begin position="32"/>
        <end position="626"/>
    </location>
</feature>
<keyword evidence="3 4" id="KW-1015">Disulfide bond</keyword>
<feature type="domain" description="Sushi" evidence="6">
    <location>
        <begin position="231"/>
        <end position="289"/>
    </location>
</feature>
<evidence type="ECO:0000256" key="3">
    <source>
        <dbReference type="ARBA" id="ARBA00023157"/>
    </source>
</evidence>
<dbReference type="KEGG" id="pbi:103067128"/>
<feature type="signal peptide" evidence="5">
    <location>
        <begin position="1"/>
        <end position="31"/>
    </location>
</feature>
<dbReference type="SMART" id="SM00032">
    <property type="entry name" value="CCP"/>
    <property type="match status" value="8"/>
</dbReference>
<feature type="domain" description="Sushi" evidence="6">
    <location>
        <begin position="105"/>
        <end position="164"/>
    </location>
</feature>
<dbReference type="RefSeq" id="XP_025031982.1">
    <property type="nucleotide sequence ID" value="XM_025176214.1"/>
</dbReference>
<dbReference type="PROSITE" id="PS50923">
    <property type="entry name" value="SUSHI"/>
    <property type="match status" value="7"/>
</dbReference>
<dbReference type="InterPro" id="IPR035976">
    <property type="entry name" value="Sushi/SCR/CCP_sf"/>
</dbReference>
<feature type="domain" description="Sushi" evidence="6">
    <location>
        <begin position="498"/>
        <end position="556"/>
    </location>
</feature>
<feature type="domain" description="Sushi" evidence="6">
    <location>
        <begin position="171"/>
        <end position="230"/>
    </location>
</feature>
<gene>
    <name evidence="8" type="primary">F13B</name>
</gene>
<reference evidence="8" key="1">
    <citation type="submission" date="2025-08" db="UniProtKB">
        <authorList>
            <consortium name="RefSeq"/>
        </authorList>
    </citation>
    <scope>IDENTIFICATION</scope>
    <source>
        <tissue evidence="8">Liver</tissue>
    </source>
</reference>
<evidence type="ECO:0000256" key="2">
    <source>
        <dbReference type="ARBA" id="ARBA00022729"/>
    </source>
</evidence>
<evidence type="ECO:0000313" key="7">
    <source>
        <dbReference type="Proteomes" id="UP000695026"/>
    </source>
</evidence>
<accession>A0A9F5J3B6</accession>
<dbReference type="Pfam" id="PF00084">
    <property type="entry name" value="Sushi"/>
    <property type="match status" value="7"/>
</dbReference>
<dbReference type="CTD" id="2165"/>
<dbReference type="Gene3D" id="2.10.70.10">
    <property type="entry name" value="Complement Module, domain 1"/>
    <property type="match status" value="9"/>
</dbReference>
<organism evidence="7 8">
    <name type="scientific">Python bivittatus</name>
    <name type="common">Burmese python</name>
    <name type="synonym">Python molurus bivittatus</name>
    <dbReference type="NCBI Taxonomy" id="176946"/>
    <lineage>
        <taxon>Eukaryota</taxon>
        <taxon>Metazoa</taxon>
        <taxon>Chordata</taxon>
        <taxon>Craniata</taxon>
        <taxon>Vertebrata</taxon>
        <taxon>Euteleostomi</taxon>
        <taxon>Lepidosauria</taxon>
        <taxon>Squamata</taxon>
        <taxon>Bifurcata</taxon>
        <taxon>Unidentata</taxon>
        <taxon>Episquamata</taxon>
        <taxon>Toxicofera</taxon>
        <taxon>Serpentes</taxon>
        <taxon>Henophidia</taxon>
        <taxon>Pythonidae</taxon>
        <taxon>Python</taxon>
    </lineage>
</organism>
<dbReference type="GeneID" id="103067128"/>
<evidence type="ECO:0000259" key="6">
    <source>
        <dbReference type="PROSITE" id="PS50923"/>
    </source>
</evidence>
<evidence type="ECO:0000256" key="1">
    <source>
        <dbReference type="ARBA" id="ARBA00022659"/>
    </source>
</evidence>
<keyword evidence="7" id="KW-1185">Reference proteome</keyword>
<proteinExistence type="predicted"/>
<sequence length="626" mass="71128">MQTFQEAPRMGYKRWIFSFLLMFAAIRKLPAEDKACDFPNIENGRMALYYYSFQKYYFPMKKGEKLSYTCLAGFSTETGSQNARVNCTNEGWKPVPKCYSKSAEEKCSQPTLDNGVFSDTKLSYNIWENLEYSCHSGYQTPEGKRDATIQCLQDGWPVQPECVDATKKPLETCLAPDLLHGHYHTVQRVFSVNDKLRYECTDGYLTAGGNTTEEVLCQVQGWSLVPKCTKLECSSPNPVEHGDVYPKKGSYEEGDVIQFICLEGYTLRGSELIQCYYFGWYPKFPICEERRNKCPPPPQPPNTKLLTNLRTYHPGDIIHFQCEHSFQLNGTGEIRCENGKWTSPPKCIDVGRPLTTEDRQIVETDRNCNSPPVVKNSIVINDVVPLASYKPGSLVEYACRPLHIMKGSNTIHCVHGAWTESPICLEPCLAREEIPGNYNIEMKWKLEEEWYFQHGDIIEFACKPGYVLPPLVSESKLLVQCNNGQLLYPQCILKGLSANCGSPPSIENGVVIGSLTENYEDGSSIQYSCNEHHVLQGSRTVFCSRGQWTTPPVCIEPCTLSQEVMAKNNLLLRWSFDNRPYFLHGEFVEFMCKAYHTGVLSSSLPDFRVQCQNGQLLYPQCIRNNR</sequence>
<name>A0A9F5J3B6_PYTBI</name>
<protein>
    <submittedName>
        <fullName evidence="8">Coagulation factor XIII B chain isoform X1</fullName>
    </submittedName>
</protein>
<evidence type="ECO:0000313" key="8">
    <source>
        <dbReference type="RefSeq" id="XP_025031982.1"/>
    </source>
</evidence>
<evidence type="ECO:0000256" key="5">
    <source>
        <dbReference type="SAM" id="SignalP"/>
    </source>
</evidence>
<dbReference type="PANTHER" id="PTHR45785">
    <property type="entry name" value="COMPLEMENT FACTOR H-RELATED"/>
    <property type="match status" value="1"/>
</dbReference>
<dbReference type="FunFam" id="2.10.70.10:FF:000054">
    <property type="entry name" value="Complement inhibitory factor H"/>
    <property type="match status" value="1"/>
</dbReference>
<feature type="disulfide bond" evidence="4">
    <location>
        <begin position="500"/>
        <end position="543"/>
    </location>
</feature>
<dbReference type="GO" id="GO:0007596">
    <property type="term" value="P:blood coagulation"/>
    <property type="evidence" value="ECO:0007669"/>
    <property type="project" value="TreeGrafter"/>
</dbReference>
<evidence type="ECO:0000256" key="4">
    <source>
        <dbReference type="PROSITE-ProRule" id="PRU00302"/>
    </source>
</evidence>
<feature type="domain" description="Sushi" evidence="6">
    <location>
        <begin position="292"/>
        <end position="349"/>
    </location>
</feature>
<keyword evidence="1 4" id="KW-0768">Sushi</keyword>
<dbReference type="OMA" id="YTFKSFY"/>